<dbReference type="SUPFAM" id="SSF52980">
    <property type="entry name" value="Restriction endonuclease-like"/>
    <property type="match status" value="1"/>
</dbReference>
<dbReference type="InterPro" id="IPR011335">
    <property type="entry name" value="Restrct_endonuc-II-like"/>
</dbReference>
<accession>N9V174</accession>
<keyword evidence="1" id="KW-0540">Nuclease</keyword>
<proteinExistence type="predicted"/>
<reference evidence="1 2" key="1">
    <citation type="journal article" date="2013" name="Genome Announc.">
        <title>Draft Genome Sequences of Mycoplasma auris and Mycoplasma yeatsii, Two Species of the Ear Canal of Caprinae.</title>
        <authorList>
            <person name="Dordet-Frisoni E."/>
            <person name="Baranowski E."/>
            <person name="Barre A."/>
            <person name="Blanchard A."/>
            <person name="Breton M."/>
            <person name="Couture C."/>
            <person name="Dupuy V."/>
            <person name="Gaurivaud P."/>
            <person name="Jacob D."/>
            <person name="Lemaitre C."/>
            <person name="Manso-Silvan L."/>
            <person name="Nikolski M."/>
            <person name="Nouvel L.X."/>
            <person name="Poumarat F."/>
            <person name="Sirand-Pugnet P."/>
            <person name="Thebault P."/>
            <person name="Theil S."/>
            <person name="Thiaucourt F."/>
            <person name="Citti C."/>
            <person name="Tardy F."/>
        </authorList>
    </citation>
    <scope>NUCLEOTIDE SEQUENCE [LARGE SCALE GENOMIC DNA]</scope>
    <source>
        <strain evidence="1 2">15026</strain>
    </source>
</reference>
<dbReference type="GO" id="GO:0009036">
    <property type="term" value="F:type II site-specific deoxyribonuclease activity"/>
    <property type="evidence" value="ECO:0007669"/>
    <property type="project" value="InterPro"/>
</dbReference>
<keyword evidence="1" id="KW-0378">Hydrolase</keyword>
<dbReference type="STRING" id="1188233.MAU_1840"/>
<dbReference type="RefSeq" id="WP_004423723.1">
    <property type="nucleotide sequence ID" value="NZ_AORI01000005.1"/>
</dbReference>
<sequence>MLGKNISLDIQKEPIEIKSTSINFYTQVAHEQENSLKETISLVMKTLIDKYPTLEFELKPRLLLKEIACVINALENSSSFSSNFESTFISPDGGILFVIDPNNKTKKYPILISEIKTQGSNSLAKGNAIERLGKNVIAIRSFLAKDQIMPFVVFCAGKDFSNQSTIIDRLSTIAQFAPLNQINLFNHTFVSPGSYFYKEGNWSVSDMFKICYEIAKRSLMFFASKYNFEI</sequence>
<protein>
    <submittedName>
        <fullName evidence="1">Type II restriction modification system endonuclease</fullName>
    </submittedName>
</protein>
<keyword evidence="2" id="KW-1185">Reference proteome</keyword>
<gene>
    <name evidence="1" type="ORF">MAU_1840</name>
</gene>
<dbReference type="Gene3D" id="3.40.580.10">
    <property type="entry name" value="Eco RI Endonuclease, subunit A"/>
    <property type="match status" value="1"/>
</dbReference>
<evidence type="ECO:0000313" key="2">
    <source>
        <dbReference type="Proteomes" id="UP000013131"/>
    </source>
</evidence>
<comment type="caution">
    <text evidence="1">The sequence shown here is derived from an EMBL/GenBank/DDBJ whole genome shotgun (WGS) entry which is preliminary data.</text>
</comment>
<dbReference type="Proteomes" id="UP000013131">
    <property type="component" value="Unassembled WGS sequence"/>
</dbReference>
<dbReference type="GO" id="GO:0009307">
    <property type="term" value="P:DNA restriction-modification system"/>
    <property type="evidence" value="ECO:0007669"/>
    <property type="project" value="InterPro"/>
</dbReference>
<dbReference type="GO" id="GO:0003677">
    <property type="term" value="F:DNA binding"/>
    <property type="evidence" value="ECO:0007669"/>
    <property type="project" value="InterPro"/>
</dbReference>
<dbReference type="InterPro" id="IPR011336">
    <property type="entry name" value="Restrct_endonuc_II_EcoRI/MunI"/>
</dbReference>
<dbReference type="REBASE" id="66288">
    <property type="entry name" value="Mau15026ORF1840P"/>
</dbReference>
<dbReference type="AlphaFoldDB" id="N9V174"/>
<evidence type="ECO:0000313" key="1">
    <source>
        <dbReference type="EMBL" id="ENY69142.1"/>
    </source>
</evidence>
<dbReference type="GO" id="GO:0000287">
    <property type="term" value="F:magnesium ion binding"/>
    <property type="evidence" value="ECO:0007669"/>
    <property type="project" value="InterPro"/>
</dbReference>
<dbReference type="eggNOG" id="ENOG502Z7QY">
    <property type="taxonomic scope" value="Bacteria"/>
</dbReference>
<organism evidence="1 2">
    <name type="scientific">Metamycoplasma auris 15026</name>
    <dbReference type="NCBI Taxonomy" id="1188233"/>
    <lineage>
        <taxon>Bacteria</taxon>
        <taxon>Bacillati</taxon>
        <taxon>Mycoplasmatota</taxon>
        <taxon>Mycoplasmoidales</taxon>
        <taxon>Metamycoplasmataceae</taxon>
        <taxon>Metamycoplasma</taxon>
    </lineage>
</organism>
<dbReference type="InterPro" id="IPR004221">
    <property type="entry name" value="Restrct_endonuc_II_EcoRI"/>
</dbReference>
<keyword evidence="1" id="KW-0255">Endonuclease</keyword>
<dbReference type="PATRIC" id="fig|1188233.3.peg.186"/>
<name>N9V174_9BACT</name>
<dbReference type="Pfam" id="PF02963">
    <property type="entry name" value="EcoRI"/>
    <property type="match status" value="2"/>
</dbReference>
<dbReference type="EMBL" id="AORI01000005">
    <property type="protein sequence ID" value="ENY69142.1"/>
    <property type="molecule type" value="Genomic_DNA"/>
</dbReference>